<proteinExistence type="predicted"/>
<organism evidence="1 2">
    <name type="scientific">Taklimakanibacter albus</name>
    <dbReference type="NCBI Taxonomy" id="2800327"/>
    <lineage>
        <taxon>Bacteria</taxon>
        <taxon>Pseudomonadati</taxon>
        <taxon>Pseudomonadota</taxon>
        <taxon>Alphaproteobacteria</taxon>
        <taxon>Hyphomicrobiales</taxon>
        <taxon>Aestuariivirgaceae</taxon>
        <taxon>Taklimakanibacter</taxon>
    </lineage>
</organism>
<evidence type="ECO:0000313" key="2">
    <source>
        <dbReference type="Proteomes" id="UP000616151"/>
    </source>
</evidence>
<reference evidence="1" key="1">
    <citation type="submission" date="2021-01" db="EMBL/GenBank/DDBJ databases">
        <authorList>
            <person name="Sun Q."/>
        </authorList>
    </citation>
    <scope>NUCLEOTIDE SEQUENCE</scope>
    <source>
        <strain evidence="1">YIM B02566</strain>
    </source>
</reference>
<gene>
    <name evidence="1" type="ORF">JHL16_04590</name>
</gene>
<evidence type="ECO:0000313" key="1">
    <source>
        <dbReference type="EMBL" id="MBK1865618.1"/>
    </source>
</evidence>
<dbReference type="EMBL" id="JAENHL010000005">
    <property type="protein sequence ID" value="MBK1865618.1"/>
    <property type="molecule type" value="Genomic_DNA"/>
</dbReference>
<keyword evidence="2" id="KW-1185">Reference proteome</keyword>
<protein>
    <submittedName>
        <fullName evidence="1">Sulfite exporter TauE/SafE family protein</fullName>
    </submittedName>
</protein>
<accession>A0ACC5QZ09</accession>
<name>A0ACC5QZ09_9HYPH</name>
<dbReference type="Proteomes" id="UP000616151">
    <property type="component" value="Unassembled WGS sequence"/>
</dbReference>
<sequence length="246" mass="25836">MSLLTLGLGSLFVFLAAIVRGYSGFGFSLLVITSLSLLMPPQTFIPAVFMLEIAASLHLLPGIWKDIHWRSLAPLIIGCIIGTPLGVWLLANVPAPPMQIALAIFVLVVTLLMGRGFVLKAMPGTAASGGVGIASGLFNGAFGIGGPPVILFYFASPAGNVAGRASLIAFFLMTDLIGLAFMSREALIGWNSVTLALIFLPALVIGIWVGARSFKNADPQVFRKWVLVLLAGLAVLSGVQGIAAYW</sequence>
<comment type="caution">
    <text evidence="1">The sequence shown here is derived from an EMBL/GenBank/DDBJ whole genome shotgun (WGS) entry which is preliminary data.</text>
</comment>